<accession>A0A0E9PMR5</accession>
<evidence type="ECO:0000313" key="1">
    <source>
        <dbReference type="EMBL" id="JAH05921.1"/>
    </source>
</evidence>
<proteinExistence type="predicted"/>
<protein>
    <submittedName>
        <fullName evidence="1">Uncharacterized protein</fullName>
    </submittedName>
</protein>
<sequence length="36" mass="4072">MRPLQLVCESVRRLIAGDVATMEVIQTAESQTYQPH</sequence>
<reference evidence="1" key="1">
    <citation type="submission" date="2014-11" db="EMBL/GenBank/DDBJ databases">
        <authorList>
            <person name="Amaro Gonzalez C."/>
        </authorList>
    </citation>
    <scope>NUCLEOTIDE SEQUENCE</scope>
</reference>
<dbReference type="AlphaFoldDB" id="A0A0E9PMR5"/>
<reference evidence="1" key="2">
    <citation type="journal article" date="2015" name="Fish Shellfish Immunol.">
        <title>Early steps in the European eel (Anguilla anguilla)-Vibrio vulnificus interaction in the gills: Role of the RtxA13 toxin.</title>
        <authorList>
            <person name="Callol A."/>
            <person name="Pajuelo D."/>
            <person name="Ebbesson L."/>
            <person name="Teles M."/>
            <person name="MacKenzie S."/>
            <person name="Amaro C."/>
        </authorList>
    </citation>
    <scope>NUCLEOTIDE SEQUENCE</scope>
</reference>
<dbReference type="EMBL" id="GBXM01102656">
    <property type="protein sequence ID" value="JAH05921.1"/>
    <property type="molecule type" value="Transcribed_RNA"/>
</dbReference>
<name>A0A0E9PMR5_ANGAN</name>
<organism evidence="1">
    <name type="scientific">Anguilla anguilla</name>
    <name type="common">European freshwater eel</name>
    <name type="synonym">Muraena anguilla</name>
    <dbReference type="NCBI Taxonomy" id="7936"/>
    <lineage>
        <taxon>Eukaryota</taxon>
        <taxon>Metazoa</taxon>
        <taxon>Chordata</taxon>
        <taxon>Craniata</taxon>
        <taxon>Vertebrata</taxon>
        <taxon>Euteleostomi</taxon>
        <taxon>Actinopterygii</taxon>
        <taxon>Neopterygii</taxon>
        <taxon>Teleostei</taxon>
        <taxon>Anguilliformes</taxon>
        <taxon>Anguillidae</taxon>
        <taxon>Anguilla</taxon>
    </lineage>
</organism>